<sequence>MTHKARIFKALDDDSNDGSVASTSSTGNASQRTRTLPSPSLLGKRKGSFDSASSMKSPPKQATLDETLQRASSFKPGGQRAKELDDAFLYMCMKDNMPLSTGDKIGMQAFTHQAVPLWKPPSRGRLTTMMEVKYASCSEMVRDALSQLSSVCLTADAWTESHSTSSFLGVTAHFAVGTDMETVVLGVKAIVSYSHRSYNFSNELKRLQAERGNSEGKQLRLLQDCPTRWGSTYLMLDRFLDMDEIVTLAALKFPAESIENITAPVNDDIAKNFRMFIYDEFDRRFDQIESCMPLAISTLVDPRFMTTYFKNPLAVSRARSLIEDMVKKYIREEVTRAETEQPGTTAADQQPTTPNQQKEGGGVLWGDHDAMVAAAYVASSSDDPTGKARTEVRAFLGRPPASRLSNPLEVWESIRQEYPHLYKVARRFIPMLGTSVPCERSFSDAGRIMTDDGNRLSAEHLKQRVFLYKLSDNIWYHKK</sequence>
<dbReference type="Proteomes" id="UP001219518">
    <property type="component" value="Unassembled WGS sequence"/>
</dbReference>
<keyword evidence="3" id="KW-0863">Zinc-finger</keyword>
<evidence type="ECO:0000256" key="3">
    <source>
        <dbReference type="ARBA" id="ARBA00022771"/>
    </source>
</evidence>
<feature type="domain" description="HAT C-terminal dimerisation" evidence="7">
    <location>
        <begin position="400"/>
        <end position="467"/>
    </location>
</feature>
<feature type="region of interest" description="Disordered" evidence="6">
    <location>
        <begin position="334"/>
        <end position="362"/>
    </location>
</feature>
<feature type="compositionally biased region" description="Polar residues" evidence="6">
    <location>
        <begin position="341"/>
        <end position="358"/>
    </location>
</feature>
<feature type="region of interest" description="Disordered" evidence="6">
    <location>
        <begin position="1"/>
        <end position="62"/>
    </location>
</feature>
<comment type="subcellular location">
    <subcellularLocation>
        <location evidence="1">Nucleus</location>
    </subcellularLocation>
</comment>
<dbReference type="GO" id="GO:0008270">
    <property type="term" value="F:zinc ion binding"/>
    <property type="evidence" value="ECO:0007669"/>
    <property type="project" value="UniProtKB-KW"/>
</dbReference>
<evidence type="ECO:0000256" key="5">
    <source>
        <dbReference type="ARBA" id="ARBA00023242"/>
    </source>
</evidence>
<dbReference type="SUPFAM" id="SSF53098">
    <property type="entry name" value="Ribonuclease H-like"/>
    <property type="match status" value="1"/>
</dbReference>
<keyword evidence="5" id="KW-0539">Nucleus</keyword>
<evidence type="ECO:0000256" key="2">
    <source>
        <dbReference type="ARBA" id="ARBA00022723"/>
    </source>
</evidence>
<dbReference type="PANTHER" id="PTHR46481">
    <property type="entry name" value="ZINC FINGER BED DOMAIN-CONTAINING PROTEIN 4"/>
    <property type="match status" value="1"/>
</dbReference>
<accession>A0AAE1LTZ4</accession>
<gene>
    <name evidence="8" type="ORF">KUF71_011341</name>
</gene>
<keyword evidence="4" id="KW-0862">Zinc</keyword>
<evidence type="ECO:0000256" key="1">
    <source>
        <dbReference type="ARBA" id="ARBA00004123"/>
    </source>
</evidence>
<reference evidence="8" key="1">
    <citation type="submission" date="2021-07" db="EMBL/GenBank/DDBJ databases">
        <authorList>
            <person name="Catto M.A."/>
            <person name="Jacobson A."/>
            <person name="Kennedy G."/>
            <person name="Labadie P."/>
            <person name="Hunt B.G."/>
            <person name="Srinivasan R."/>
        </authorList>
    </citation>
    <scope>NUCLEOTIDE SEQUENCE</scope>
    <source>
        <strain evidence="8">PL_HMW_Pooled</strain>
        <tissue evidence="8">Head</tissue>
    </source>
</reference>
<proteinExistence type="predicted"/>
<dbReference type="InterPro" id="IPR012337">
    <property type="entry name" value="RNaseH-like_sf"/>
</dbReference>
<dbReference type="Pfam" id="PF05699">
    <property type="entry name" value="Dimer_Tnp_hAT"/>
    <property type="match status" value="1"/>
</dbReference>
<comment type="caution">
    <text evidence="8">The sequence shown here is derived from an EMBL/GenBank/DDBJ whole genome shotgun (WGS) entry which is preliminary data.</text>
</comment>
<name>A0AAE1LTZ4_9NEOP</name>
<reference evidence="8" key="2">
    <citation type="journal article" date="2023" name="BMC Genomics">
        <title>Pest status, molecular evolution, and epigenetic factors derived from the genome assembly of Frankliniella fusca, a thysanopteran phytovirus vector.</title>
        <authorList>
            <person name="Catto M.A."/>
            <person name="Labadie P.E."/>
            <person name="Jacobson A.L."/>
            <person name="Kennedy G.G."/>
            <person name="Srinivasan R."/>
            <person name="Hunt B.G."/>
        </authorList>
    </citation>
    <scope>NUCLEOTIDE SEQUENCE</scope>
    <source>
        <strain evidence="8">PL_HMW_Pooled</strain>
    </source>
</reference>
<organism evidence="8 9">
    <name type="scientific">Frankliniella fusca</name>
    <dbReference type="NCBI Taxonomy" id="407009"/>
    <lineage>
        <taxon>Eukaryota</taxon>
        <taxon>Metazoa</taxon>
        <taxon>Ecdysozoa</taxon>
        <taxon>Arthropoda</taxon>
        <taxon>Hexapoda</taxon>
        <taxon>Insecta</taxon>
        <taxon>Pterygota</taxon>
        <taxon>Neoptera</taxon>
        <taxon>Paraneoptera</taxon>
        <taxon>Thysanoptera</taxon>
        <taxon>Terebrantia</taxon>
        <taxon>Thripoidea</taxon>
        <taxon>Thripidae</taxon>
        <taxon>Frankliniella</taxon>
    </lineage>
</organism>
<protein>
    <submittedName>
        <fullName evidence="8">Zinc finger BED domain-containing protein 4</fullName>
    </submittedName>
</protein>
<dbReference type="AlphaFoldDB" id="A0AAE1LTZ4"/>
<dbReference type="InterPro" id="IPR052035">
    <property type="entry name" value="ZnF_BED_domain_contain"/>
</dbReference>
<evidence type="ECO:0000256" key="4">
    <source>
        <dbReference type="ARBA" id="ARBA00022833"/>
    </source>
</evidence>
<dbReference type="GO" id="GO:0005634">
    <property type="term" value="C:nucleus"/>
    <property type="evidence" value="ECO:0007669"/>
    <property type="project" value="UniProtKB-SubCell"/>
</dbReference>
<dbReference type="GO" id="GO:0046983">
    <property type="term" value="F:protein dimerization activity"/>
    <property type="evidence" value="ECO:0007669"/>
    <property type="project" value="InterPro"/>
</dbReference>
<feature type="compositionally biased region" description="Polar residues" evidence="6">
    <location>
        <begin position="17"/>
        <end position="38"/>
    </location>
</feature>
<evidence type="ECO:0000256" key="6">
    <source>
        <dbReference type="SAM" id="MobiDB-lite"/>
    </source>
</evidence>
<evidence type="ECO:0000313" key="9">
    <source>
        <dbReference type="Proteomes" id="UP001219518"/>
    </source>
</evidence>
<dbReference type="EMBL" id="JAHWGI010001434">
    <property type="protein sequence ID" value="KAK3932013.1"/>
    <property type="molecule type" value="Genomic_DNA"/>
</dbReference>
<keyword evidence="2" id="KW-0479">Metal-binding</keyword>
<dbReference type="PANTHER" id="PTHR46481:SF10">
    <property type="entry name" value="ZINC FINGER BED DOMAIN-CONTAINING PROTEIN 39"/>
    <property type="match status" value="1"/>
</dbReference>
<evidence type="ECO:0000259" key="7">
    <source>
        <dbReference type="Pfam" id="PF05699"/>
    </source>
</evidence>
<keyword evidence="9" id="KW-1185">Reference proteome</keyword>
<dbReference type="InterPro" id="IPR008906">
    <property type="entry name" value="HATC_C_dom"/>
</dbReference>
<evidence type="ECO:0000313" key="8">
    <source>
        <dbReference type="EMBL" id="KAK3932013.1"/>
    </source>
</evidence>